<dbReference type="AlphaFoldDB" id="A0A0A0HX01"/>
<dbReference type="KEGG" id="pbn:PADG_11910"/>
<protein>
    <submittedName>
        <fullName evidence="1">Uncharacterized protein</fullName>
    </submittedName>
</protein>
<gene>
    <name evidence="1" type="ORF">PADG_11910</name>
</gene>
<organism evidence="1 2">
    <name type="scientific">Paracoccidioides brasiliensis (strain Pb18)</name>
    <dbReference type="NCBI Taxonomy" id="502780"/>
    <lineage>
        <taxon>Eukaryota</taxon>
        <taxon>Fungi</taxon>
        <taxon>Dikarya</taxon>
        <taxon>Ascomycota</taxon>
        <taxon>Pezizomycotina</taxon>
        <taxon>Eurotiomycetes</taxon>
        <taxon>Eurotiomycetidae</taxon>
        <taxon>Onygenales</taxon>
        <taxon>Ajellomycetaceae</taxon>
        <taxon>Paracoccidioides</taxon>
    </lineage>
</organism>
<reference evidence="1 2" key="1">
    <citation type="journal article" date="2011" name="PLoS Genet.">
        <title>Comparative genomic analysis of human fungal pathogens causing paracoccidioidomycosis.</title>
        <authorList>
            <person name="Desjardins C.A."/>
            <person name="Champion M.D."/>
            <person name="Holder J.W."/>
            <person name="Muszewska A."/>
            <person name="Goldberg J."/>
            <person name="Bailao A.M."/>
            <person name="Brigido M.M."/>
            <person name="Ferreira M.E."/>
            <person name="Garcia A.M."/>
            <person name="Grynberg M."/>
            <person name="Gujja S."/>
            <person name="Heiman D.I."/>
            <person name="Henn M.R."/>
            <person name="Kodira C.D."/>
            <person name="Leon-Narvaez H."/>
            <person name="Longo L.V."/>
            <person name="Ma L.J."/>
            <person name="Malavazi I."/>
            <person name="Matsuo A.L."/>
            <person name="Morais F.V."/>
            <person name="Pereira M."/>
            <person name="Rodriguez-Brito S."/>
            <person name="Sakthikumar S."/>
            <person name="Salem-Izacc S.M."/>
            <person name="Sykes S.M."/>
            <person name="Teixeira M.M."/>
            <person name="Vallejo M.C."/>
            <person name="Walter M.E."/>
            <person name="Yandava C."/>
            <person name="Young S."/>
            <person name="Zeng Q."/>
            <person name="Zucker J."/>
            <person name="Felipe M.S."/>
            <person name="Goldman G.H."/>
            <person name="Haas B.J."/>
            <person name="McEwen J.G."/>
            <person name="Nino-Vega G."/>
            <person name="Puccia R."/>
            <person name="San-Blas G."/>
            <person name="Soares C.M."/>
            <person name="Birren B.W."/>
            <person name="Cuomo C.A."/>
        </authorList>
    </citation>
    <scope>NUCLEOTIDE SEQUENCE [LARGE SCALE GENOMIC DNA]</scope>
    <source>
        <strain evidence="1 2">Pb18</strain>
    </source>
</reference>
<dbReference type="GeneID" id="22587807"/>
<dbReference type="VEuPathDB" id="FungiDB:PADG_11910"/>
<evidence type="ECO:0000313" key="1">
    <source>
        <dbReference type="EMBL" id="KGM91935.1"/>
    </source>
</evidence>
<accession>A0A0A0HX01</accession>
<name>A0A0A0HX01_PARBD</name>
<proteinExistence type="predicted"/>
<dbReference type="EMBL" id="KN275962">
    <property type="protein sequence ID" value="KGM91935.1"/>
    <property type="molecule type" value="Genomic_DNA"/>
</dbReference>
<sequence length="124" mass="14278">MAPLPIYPFAIFWSRPELAPENSPSTISASRPSLANMLPPWKSSWTSARGSASTSCSILSSFHTASRSRFRNFDNIRKRIISVIPNVRLTVRIRIRIFDKSCFFKGWKPHWRMLHTIDCPSDLR</sequence>
<dbReference type="RefSeq" id="XP_010761131.1">
    <property type="nucleotide sequence ID" value="XM_010762829.1"/>
</dbReference>
<dbReference type="Proteomes" id="UP000001628">
    <property type="component" value="Unassembled WGS sequence"/>
</dbReference>
<dbReference type="InParanoid" id="A0A0A0HX01"/>
<dbReference type="HOGENOM" id="CLU_2004608_0_0_1"/>
<evidence type="ECO:0000313" key="2">
    <source>
        <dbReference type="Proteomes" id="UP000001628"/>
    </source>
</evidence>
<keyword evidence="2" id="KW-1185">Reference proteome</keyword>